<dbReference type="PRINTS" id="PR00311">
    <property type="entry name" value="BLEOMYCINRST"/>
</dbReference>
<proteinExistence type="inferred from homology"/>
<organism evidence="4 5">
    <name type="scientific">Escherichia coli</name>
    <dbReference type="NCBI Taxonomy" id="562"/>
    <lineage>
        <taxon>Bacteria</taxon>
        <taxon>Pseudomonadati</taxon>
        <taxon>Pseudomonadota</taxon>
        <taxon>Gammaproteobacteria</taxon>
        <taxon>Enterobacterales</taxon>
        <taxon>Enterobacteriaceae</taxon>
        <taxon>Escherichia</taxon>
    </lineage>
</organism>
<dbReference type="InterPro" id="IPR000335">
    <property type="entry name" value="Bleomycin-R"/>
</dbReference>
<dbReference type="RefSeq" id="WP_000349358.1">
    <property type="nucleotide sequence ID" value="NZ_CP026207.1"/>
</dbReference>
<dbReference type="NCBIfam" id="NF000005">
    <property type="entry name" value="ble_BLMT"/>
    <property type="match status" value="1"/>
</dbReference>
<dbReference type="SUPFAM" id="SSF54593">
    <property type="entry name" value="Glyoxalase/Bleomycin resistance protein/Dihydroxybiphenyl dioxygenase"/>
    <property type="match status" value="1"/>
</dbReference>
<dbReference type="PROSITE" id="PS51819">
    <property type="entry name" value="VOC"/>
    <property type="match status" value="1"/>
</dbReference>
<name>A0A2I8SVY4_ECOLX</name>
<geneLocation type="plasmid" evidence="5">
    <name>peco-c85f</name>
</geneLocation>
<dbReference type="CDD" id="cd08350">
    <property type="entry name" value="BLMT_like"/>
    <property type="match status" value="1"/>
</dbReference>
<keyword evidence="4" id="KW-0614">Plasmid</keyword>
<evidence type="ECO:0000313" key="5">
    <source>
        <dbReference type="Proteomes" id="UP000239554"/>
    </source>
</evidence>
<dbReference type="GO" id="GO:0046677">
    <property type="term" value="P:response to antibiotic"/>
    <property type="evidence" value="ECO:0007669"/>
    <property type="project" value="UniProtKB-KW"/>
</dbReference>
<evidence type="ECO:0000256" key="2">
    <source>
        <dbReference type="ARBA" id="ARBA00021572"/>
    </source>
</evidence>
<dbReference type="InterPro" id="IPR037523">
    <property type="entry name" value="VOC_core"/>
</dbReference>
<reference evidence="4 5" key="1">
    <citation type="journal article" date="2018" name="MBio">
        <title>Genomic Analysis of Hospital Plumbing Reveals Diverse Reservoir of Bacterial Plasmids Conferring Carbapenem Resistance.</title>
        <authorList>
            <consortium name="NISC Comparative Sequencing Program"/>
            <person name="Weingarten R.A."/>
            <person name="Johnson R.C."/>
            <person name="Conlan S."/>
            <person name="Ramsburg A.M."/>
            <person name="Dekker J.P."/>
            <person name="Lau A.F."/>
            <person name="Khil P."/>
            <person name="Odom R.T."/>
            <person name="Deming C."/>
            <person name="Park M."/>
            <person name="Thomas P.J."/>
            <person name="Henderson D.K."/>
            <person name="Palmore T.N."/>
            <person name="Segre J.A."/>
            <person name="Frank K.M."/>
        </authorList>
    </citation>
    <scope>NUCLEOTIDE SEQUENCE [LARGE SCALE GENOMIC DNA]</scope>
    <source>
        <strain evidence="4 5">ECONIH4</strain>
        <plasmid evidence="5">peco-c85f</plasmid>
    </source>
</reference>
<keyword evidence="3" id="KW-0046">Antibiotic resistance</keyword>
<dbReference type="InterPro" id="IPR029068">
    <property type="entry name" value="Glyas_Bleomycin-R_OHBP_Dase"/>
</dbReference>
<gene>
    <name evidence="4" type="primary">ble</name>
    <name evidence="4" type="ORF">C3F40_31025</name>
</gene>
<dbReference type="Proteomes" id="UP000239554">
    <property type="component" value="Plasmid pECO-c85f"/>
</dbReference>
<comment type="similarity">
    <text evidence="1">Belongs to the bleomycin resistance protein family.</text>
</comment>
<dbReference type="InterPro" id="IPR004360">
    <property type="entry name" value="Glyas_Fos-R_dOase_dom"/>
</dbReference>
<evidence type="ECO:0000256" key="3">
    <source>
        <dbReference type="ARBA" id="ARBA00023251"/>
    </source>
</evidence>
<dbReference type="EMBL" id="CP026405">
    <property type="protein sequence ID" value="AUY05999.1"/>
    <property type="molecule type" value="Genomic_DNA"/>
</dbReference>
<dbReference type="Pfam" id="PF00903">
    <property type="entry name" value="Glyoxalase"/>
    <property type="match status" value="1"/>
</dbReference>
<accession>A0A2I8SVY4</accession>
<evidence type="ECO:0000313" key="4">
    <source>
        <dbReference type="EMBL" id="AUY05999.1"/>
    </source>
</evidence>
<sequence length="119" mass="13453">MDHATPNLPSRDFDATVAFYERLGFRLRFRDTGWMILERGGLVLEFLRHPELDPLTSWFSCCLRLDDLAGFYAHCEAAGITEATKGYPRLHAPQAQEWGGTMAALIDLDGTLLRLIANR</sequence>
<dbReference type="Gene3D" id="3.10.180.10">
    <property type="entry name" value="2,3-Dihydroxybiphenyl 1,2-Dioxygenase, domain 1"/>
    <property type="match status" value="1"/>
</dbReference>
<protein>
    <recommendedName>
        <fullName evidence="2">Bleomycin resistance protein</fullName>
    </recommendedName>
</protein>
<evidence type="ECO:0000256" key="1">
    <source>
        <dbReference type="ARBA" id="ARBA00011051"/>
    </source>
</evidence>
<dbReference type="AlphaFoldDB" id="A0A2I8SVY4"/>